<dbReference type="Gene3D" id="2.60.40.1120">
    <property type="entry name" value="Carboxypeptidase-like, regulatory domain"/>
    <property type="match status" value="1"/>
</dbReference>
<dbReference type="SUPFAM" id="SSF49464">
    <property type="entry name" value="Carboxypeptidase regulatory domain-like"/>
    <property type="match status" value="1"/>
</dbReference>
<feature type="domain" description="Outer membrane protein beta-barrel" evidence="6">
    <location>
        <begin position="468"/>
        <end position="823"/>
    </location>
</feature>
<dbReference type="InterPro" id="IPR041700">
    <property type="entry name" value="OMP_b-brl_3"/>
</dbReference>
<dbReference type="InterPro" id="IPR008969">
    <property type="entry name" value="CarboxyPept-like_regulatory"/>
</dbReference>
<proteinExistence type="predicted"/>
<evidence type="ECO:0000256" key="4">
    <source>
        <dbReference type="SAM" id="MobiDB-lite"/>
    </source>
</evidence>
<accession>A0A840TP20</accession>
<keyword evidence="3" id="KW-0998">Cell outer membrane</keyword>
<keyword evidence="5" id="KW-0732">Signal</keyword>
<reference evidence="7 8" key="1">
    <citation type="submission" date="2020-08" db="EMBL/GenBank/DDBJ databases">
        <title>Genomic Encyclopedia of Type Strains, Phase IV (KMG-IV): sequencing the most valuable type-strain genomes for metagenomic binning, comparative biology and taxonomic classification.</title>
        <authorList>
            <person name="Goeker M."/>
        </authorList>
    </citation>
    <scope>NUCLEOTIDE SEQUENCE [LARGE SCALE GENOMIC DNA]</scope>
    <source>
        <strain evidence="7 8">DSM 105074</strain>
    </source>
</reference>
<comment type="subcellular location">
    <subcellularLocation>
        <location evidence="1">Cell outer membrane</location>
    </subcellularLocation>
</comment>
<organism evidence="7 8">
    <name type="scientific">Rhabdobacter roseus</name>
    <dbReference type="NCBI Taxonomy" id="1655419"/>
    <lineage>
        <taxon>Bacteria</taxon>
        <taxon>Pseudomonadati</taxon>
        <taxon>Bacteroidota</taxon>
        <taxon>Cytophagia</taxon>
        <taxon>Cytophagales</taxon>
        <taxon>Cytophagaceae</taxon>
        <taxon>Rhabdobacter</taxon>
    </lineage>
</organism>
<comment type="caution">
    <text evidence="7">The sequence shown here is derived from an EMBL/GenBank/DDBJ whole genome shotgun (WGS) entry which is preliminary data.</text>
</comment>
<dbReference type="GO" id="GO:0009279">
    <property type="term" value="C:cell outer membrane"/>
    <property type="evidence" value="ECO:0007669"/>
    <property type="project" value="UniProtKB-SubCell"/>
</dbReference>
<dbReference type="Proteomes" id="UP000557307">
    <property type="component" value="Unassembled WGS sequence"/>
</dbReference>
<evidence type="ECO:0000256" key="2">
    <source>
        <dbReference type="ARBA" id="ARBA00023136"/>
    </source>
</evidence>
<feature type="compositionally biased region" description="Gly residues" evidence="4">
    <location>
        <begin position="956"/>
        <end position="977"/>
    </location>
</feature>
<feature type="region of interest" description="Disordered" evidence="4">
    <location>
        <begin position="293"/>
        <end position="317"/>
    </location>
</feature>
<evidence type="ECO:0000313" key="7">
    <source>
        <dbReference type="EMBL" id="MBB5286046.1"/>
    </source>
</evidence>
<dbReference type="AlphaFoldDB" id="A0A840TP20"/>
<keyword evidence="2" id="KW-0472">Membrane</keyword>
<feature type="signal peptide" evidence="5">
    <location>
        <begin position="1"/>
        <end position="22"/>
    </location>
</feature>
<dbReference type="Pfam" id="PF14905">
    <property type="entry name" value="OMP_b-brl_3"/>
    <property type="match status" value="1"/>
</dbReference>
<dbReference type="RefSeq" id="WP_184176800.1">
    <property type="nucleotide sequence ID" value="NZ_JACHGF010000008.1"/>
</dbReference>
<dbReference type="EMBL" id="JACHGF010000008">
    <property type="protein sequence ID" value="MBB5286046.1"/>
    <property type="molecule type" value="Genomic_DNA"/>
</dbReference>
<evidence type="ECO:0000256" key="5">
    <source>
        <dbReference type="SAM" id="SignalP"/>
    </source>
</evidence>
<gene>
    <name evidence="7" type="ORF">HNQ92_004206</name>
</gene>
<protein>
    <submittedName>
        <fullName evidence="7">Putative membrane protein YgcG</fullName>
    </submittedName>
</protein>
<dbReference type="Gene3D" id="2.40.170.20">
    <property type="entry name" value="TonB-dependent receptor, beta-barrel domain"/>
    <property type="match status" value="1"/>
</dbReference>
<feature type="region of interest" description="Disordered" evidence="4">
    <location>
        <begin position="944"/>
        <end position="977"/>
    </location>
</feature>
<keyword evidence="8" id="KW-1185">Reference proteome</keyword>
<dbReference type="SUPFAM" id="SSF56935">
    <property type="entry name" value="Porins"/>
    <property type="match status" value="1"/>
</dbReference>
<evidence type="ECO:0000259" key="6">
    <source>
        <dbReference type="Pfam" id="PF14905"/>
    </source>
</evidence>
<evidence type="ECO:0000313" key="8">
    <source>
        <dbReference type="Proteomes" id="UP000557307"/>
    </source>
</evidence>
<name>A0A840TP20_9BACT</name>
<evidence type="ECO:0000256" key="3">
    <source>
        <dbReference type="ARBA" id="ARBA00023237"/>
    </source>
</evidence>
<dbReference type="InterPro" id="IPR036942">
    <property type="entry name" value="Beta-barrel_TonB_sf"/>
</dbReference>
<evidence type="ECO:0000256" key="1">
    <source>
        <dbReference type="ARBA" id="ARBA00004442"/>
    </source>
</evidence>
<feature type="chain" id="PRO_5032916653" evidence="5">
    <location>
        <begin position="23"/>
        <end position="977"/>
    </location>
</feature>
<dbReference type="Pfam" id="PF13715">
    <property type="entry name" value="CarbopepD_reg_2"/>
    <property type="match status" value="1"/>
</dbReference>
<sequence>MNKFPNLLLLTACLLLSLAAQAQQSARITGIVVDSTDRSPVVGAYVALTKAGQTEDPKYTTTDANGRFEFSAAPRQRYDIKVTYLSYQDATRTVNLGESGTDMGTFLLTESATNLKEVTVAGKIPISVQKGDTTQFNADAFKTNPDATTEDLIQKMPGITLENGTVKAQGETVQRVFVDGKPFFGDDATLALRNLPAEIVDKIEVFDRLTDQAQFTGFDDGNAQKTINIVTKANRNTGQFGKVYAGAGLDERYSAGGNINIFNKNKRISIIGLSNNINQQNFASEDLLGVVGGSGGPGGRGGRGGGGGGGGNRGGGGGGGGGANNFLIGQQNGITGTNSFGLNYTDKWGEKVDVTGSYFFNRSANVNSQNISRQSFLSNATGNQLYQEQGDYRNTNYNHRVNFRIEYNVDKNNSLIFTPRVSWQGNNASTMRLGLTRLTTGTLLNSTSNQQGSQSSGYNLNNDVLWRHRFAKAGRTFSVNVSTSVNDQNGNNNLYALNQYFTESRFPSDTINQETQTSSNGLRLGTRIEYTEPLSQKSQLQFNYDGSISNSNSVRETYNLGTFENSFPTLDTLLSNNFDNRYITNRAGLGYRFRNKGLMLMAGLNYQNAGLYSNQLFPRESTVDQTFNNILPNAMLSYRAEGGNQIRVFYRTGTNQPSINQLQNVVNNTNPLFLTAGNPNLKQEYSHTVTIRYSSSNVERASNFFTFLYLSQTSNAISNSTFIAQQPTQLPNGLFLEQGAQLTSPVNLDGNWNLRSMITYGLPIKPLKVNINSSTGFNYVRTPGLINNRINLSNNYSISQGIVLSSNVSEKLDFTLSFTGNYNIVQNTIQPQLDNNFFTQTTRAQLNWLFGKGFVFQTSLANQSYRGLEAGFNQNFTLLNASMGKKFLKNNAGELKLMFFDILNQNNSISRNITETYVEDVNSRVLTQYGMLTFTYTLRNFGKAPAPQQRRREFGDGPGGGPGGFRGPGGPGGPGGF</sequence>